<keyword evidence="8" id="KW-0067">ATP-binding</keyword>
<dbReference type="GO" id="GO:0002949">
    <property type="term" value="P:tRNA threonylcarbamoyladenosine modification"/>
    <property type="evidence" value="ECO:0007669"/>
    <property type="project" value="InterPro"/>
</dbReference>
<comment type="subcellular location">
    <subcellularLocation>
        <location evidence="1">Cytoplasm</location>
    </subcellularLocation>
</comment>
<gene>
    <name evidence="11" type="ORF">COW11_05935</name>
</gene>
<evidence type="ECO:0000313" key="11">
    <source>
        <dbReference type="EMBL" id="PIW65915.1"/>
    </source>
</evidence>
<dbReference type="PANTHER" id="PTHR33540">
    <property type="entry name" value="TRNA THREONYLCARBAMOYLADENOSINE BIOSYNTHESIS PROTEIN TSAE"/>
    <property type="match status" value="1"/>
</dbReference>
<keyword evidence="11" id="KW-0808">Transferase</keyword>
<dbReference type="InterPro" id="IPR027417">
    <property type="entry name" value="P-loop_NTPase"/>
</dbReference>
<proteinExistence type="inferred from homology"/>
<reference evidence="11 12" key="1">
    <citation type="submission" date="2017-09" db="EMBL/GenBank/DDBJ databases">
        <title>Depth-based differentiation of microbial function through sediment-hosted aquifers and enrichment of novel symbionts in the deep terrestrial subsurface.</title>
        <authorList>
            <person name="Probst A.J."/>
            <person name="Ladd B."/>
            <person name="Jarett J.K."/>
            <person name="Geller-Mcgrath D.E."/>
            <person name="Sieber C.M."/>
            <person name="Emerson J.B."/>
            <person name="Anantharaman K."/>
            <person name="Thomas B.C."/>
            <person name="Malmstrom R."/>
            <person name="Stieglmeier M."/>
            <person name="Klingl A."/>
            <person name="Woyke T."/>
            <person name="Ryan C.M."/>
            <person name="Banfield J.F."/>
        </authorList>
    </citation>
    <scope>NUCLEOTIDE SEQUENCE [LARGE SCALE GENOMIC DNA]</scope>
    <source>
        <strain evidence="11">CG12_big_fil_rev_8_21_14_0_65_43_15</strain>
    </source>
</reference>
<dbReference type="NCBIfam" id="TIGR00150">
    <property type="entry name" value="T6A_YjeE"/>
    <property type="match status" value="1"/>
</dbReference>
<comment type="similarity">
    <text evidence="2">Belongs to the TsaE family.</text>
</comment>
<evidence type="ECO:0000256" key="7">
    <source>
        <dbReference type="ARBA" id="ARBA00022741"/>
    </source>
</evidence>
<evidence type="ECO:0000256" key="3">
    <source>
        <dbReference type="ARBA" id="ARBA00019010"/>
    </source>
</evidence>
<keyword evidence="9" id="KW-0460">Magnesium</keyword>
<name>A0A2J0LDI2_9BACT</name>
<evidence type="ECO:0000256" key="10">
    <source>
        <dbReference type="ARBA" id="ARBA00032441"/>
    </source>
</evidence>
<evidence type="ECO:0000256" key="2">
    <source>
        <dbReference type="ARBA" id="ARBA00007599"/>
    </source>
</evidence>
<dbReference type="GO" id="GO:0016740">
    <property type="term" value="F:transferase activity"/>
    <property type="evidence" value="ECO:0007669"/>
    <property type="project" value="UniProtKB-KW"/>
</dbReference>
<sequence>MTTSRKFLSESAENTIEYAAKFTKALKAGDIVALVGNLGAGKTTFTKGIAKGLGVVDYRHVNSPTFVLIKEYKGRIPLYHFDLYRLDNVKDIEDLDSDGYFFGKGITVIEWADKCKALLPKKYICINFKIKGETKREINIK</sequence>
<dbReference type="GO" id="GO:0046872">
    <property type="term" value="F:metal ion binding"/>
    <property type="evidence" value="ECO:0007669"/>
    <property type="project" value="UniProtKB-KW"/>
</dbReference>
<evidence type="ECO:0000256" key="4">
    <source>
        <dbReference type="ARBA" id="ARBA00022490"/>
    </source>
</evidence>
<dbReference type="SUPFAM" id="SSF52540">
    <property type="entry name" value="P-loop containing nucleoside triphosphate hydrolases"/>
    <property type="match status" value="1"/>
</dbReference>
<evidence type="ECO:0000256" key="8">
    <source>
        <dbReference type="ARBA" id="ARBA00022840"/>
    </source>
</evidence>
<dbReference type="Proteomes" id="UP000231267">
    <property type="component" value="Unassembled WGS sequence"/>
</dbReference>
<keyword evidence="6" id="KW-0479">Metal-binding</keyword>
<accession>A0A2J0LDI2</accession>
<comment type="caution">
    <text evidence="11">The sequence shown here is derived from an EMBL/GenBank/DDBJ whole genome shotgun (WGS) entry which is preliminary data.</text>
</comment>
<evidence type="ECO:0000313" key="12">
    <source>
        <dbReference type="Proteomes" id="UP000231267"/>
    </source>
</evidence>
<keyword evidence="7" id="KW-0547">Nucleotide-binding</keyword>
<dbReference type="GO" id="GO:0005737">
    <property type="term" value="C:cytoplasm"/>
    <property type="evidence" value="ECO:0007669"/>
    <property type="project" value="UniProtKB-SubCell"/>
</dbReference>
<dbReference type="AlphaFoldDB" id="A0A2J0LDI2"/>
<dbReference type="GO" id="GO:0005524">
    <property type="term" value="F:ATP binding"/>
    <property type="evidence" value="ECO:0007669"/>
    <property type="project" value="UniProtKB-KW"/>
</dbReference>
<organism evidence="11 12">
    <name type="scientific">Candidatus Taenaricola geysiri</name>
    <dbReference type="NCBI Taxonomy" id="1974752"/>
    <lineage>
        <taxon>Bacteria</taxon>
        <taxon>Pseudomonadati</taxon>
        <taxon>Candidatus Omnitrophota</taxon>
        <taxon>Candidatus Taenaricola</taxon>
    </lineage>
</organism>
<evidence type="ECO:0000256" key="9">
    <source>
        <dbReference type="ARBA" id="ARBA00022842"/>
    </source>
</evidence>
<protein>
    <recommendedName>
        <fullName evidence="3">tRNA threonylcarbamoyladenosine biosynthesis protein TsaE</fullName>
    </recommendedName>
    <alternativeName>
        <fullName evidence="10">t(6)A37 threonylcarbamoyladenosine biosynthesis protein TsaE</fullName>
    </alternativeName>
</protein>
<dbReference type="Gene3D" id="3.40.50.300">
    <property type="entry name" value="P-loop containing nucleotide triphosphate hydrolases"/>
    <property type="match status" value="1"/>
</dbReference>
<dbReference type="InterPro" id="IPR003442">
    <property type="entry name" value="T6A_TsaE"/>
</dbReference>
<evidence type="ECO:0000256" key="1">
    <source>
        <dbReference type="ARBA" id="ARBA00004496"/>
    </source>
</evidence>
<dbReference type="Pfam" id="PF02367">
    <property type="entry name" value="TsaE"/>
    <property type="match status" value="1"/>
</dbReference>
<dbReference type="EMBL" id="PFGP01000134">
    <property type="protein sequence ID" value="PIW65915.1"/>
    <property type="molecule type" value="Genomic_DNA"/>
</dbReference>
<evidence type="ECO:0000256" key="6">
    <source>
        <dbReference type="ARBA" id="ARBA00022723"/>
    </source>
</evidence>
<keyword evidence="5" id="KW-0819">tRNA processing</keyword>
<evidence type="ECO:0000256" key="5">
    <source>
        <dbReference type="ARBA" id="ARBA00022694"/>
    </source>
</evidence>
<keyword evidence="4" id="KW-0963">Cytoplasm</keyword>
<dbReference type="PANTHER" id="PTHR33540:SF2">
    <property type="entry name" value="TRNA THREONYLCARBAMOYLADENOSINE BIOSYNTHESIS PROTEIN TSAE"/>
    <property type="match status" value="1"/>
</dbReference>